<dbReference type="PANTHER" id="PTHR11697">
    <property type="entry name" value="GENERAL TRANSCRIPTION FACTOR 2-RELATED ZINC FINGER PROTEIN"/>
    <property type="match status" value="1"/>
</dbReference>
<comment type="caution">
    <text evidence="3">The sequence shown here is derived from an EMBL/GenBank/DDBJ whole genome shotgun (WGS) entry which is preliminary data.</text>
</comment>
<organism evidence="3 4">
    <name type="scientific">Sorghum bicolor</name>
    <name type="common">Sorghum</name>
    <name type="synonym">Sorghum vulgare</name>
    <dbReference type="NCBI Taxonomy" id="4558"/>
    <lineage>
        <taxon>Eukaryota</taxon>
        <taxon>Viridiplantae</taxon>
        <taxon>Streptophyta</taxon>
        <taxon>Embryophyta</taxon>
        <taxon>Tracheophyta</taxon>
        <taxon>Spermatophyta</taxon>
        <taxon>Magnoliopsida</taxon>
        <taxon>Liliopsida</taxon>
        <taxon>Poales</taxon>
        <taxon>Poaceae</taxon>
        <taxon>PACMAD clade</taxon>
        <taxon>Panicoideae</taxon>
        <taxon>Andropogonodae</taxon>
        <taxon>Andropogoneae</taxon>
        <taxon>Sorghinae</taxon>
        <taxon>Sorghum</taxon>
    </lineage>
</organism>
<reference evidence="3" key="1">
    <citation type="journal article" date="2019" name="BMC Genomics">
        <title>A new reference genome for Sorghum bicolor reveals high levels of sequence similarity between sweet and grain genotypes: implications for the genetics of sugar metabolism.</title>
        <authorList>
            <person name="Cooper E.A."/>
            <person name="Brenton Z.W."/>
            <person name="Flinn B.S."/>
            <person name="Jenkins J."/>
            <person name="Shu S."/>
            <person name="Flowers D."/>
            <person name="Luo F."/>
            <person name="Wang Y."/>
            <person name="Xia P."/>
            <person name="Barry K."/>
            <person name="Daum C."/>
            <person name="Lipzen A."/>
            <person name="Yoshinaga Y."/>
            <person name="Schmutz J."/>
            <person name="Saski C."/>
            <person name="Vermerris W."/>
            <person name="Kresovich S."/>
        </authorList>
    </citation>
    <scope>NUCLEOTIDE SEQUENCE</scope>
</reference>
<feature type="region of interest" description="Disordered" evidence="1">
    <location>
        <begin position="1"/>
        <end position="22"/>
    </location>
</feature>
<evidence type="ECO:0000259" key="2">
    <source>
        <dbReference type="Pfam" id="PF14291"/>
    </source>
</evidence>
<accession>A0A921V020</accession>
<gene>
    <name evidence="3" type="ORF">BDA96_01G389200</name>
</gene>
<name>A0A921V020_SORBI</name>
<reference evidence="3" key="2">
    <citation type="submission" date="2020-10" db="EMBL/GenBank/DDBJ databases">
        <authorList>
            <person name="Cooper E.A."/>
            <person name="Brenton Z.W."/>
            <person name="Flinn B.S."/>
            <person name="Jenkins J."/>
            <person name="Shu S."/>
            <person name="Flowers D."/>
            <person name="Luo F."/>
            <person name="Wang Y."/>
            <person name="Xia P."/>
            <person name="Barry K."/>
            <person name="Daum C."/>
            <person name="Lipzen A."/>
            <person name="Yoshinaga Y."/>
            <person name="Schmutz J."/>
            <person name="Saski C."/>
            <person name="Vermerris W."/>
            <person name="Kresovich S."/>
        </authorList>
    </citation>
    <scope>NUCLEOTIDE SEQUENCE</scope>
</reference>
<feature type="domain" description="DUF4371" evidence="2">
    <location>
        <begin position="68"/>
        <end position="228"/>
    </location>
</feature>
<dbReference type="Proteomes" id="UP000807115">
    <property type="component" value="Chromosome 1"/>
</dbReference>
<dbReference type="Pfam" id="PF14291">
    <property type="entry name" value="DUF4371"/>
    <property type="match status" value="1"/>
</dbReference>
<sequence>MEPSDCQSCTEASGAHFHSDESSGAYVADVVRKGPRRGPSRKKAKSSGAYVADVVNKEVQEEGPSHVKVDIDQAIDLMRFSLREGMAFLDNGSGRSFEERNIIDMSSYMVNLMFERGASHRGASRRMRAVKPTIDKDIAHVFAKEVRKGIANEFQGDPFGIVVDMCSPPSTGKCYMVLFVRYLNGKGEVLERLLGIVPEPDVKVAVDLMLSEAGLSLTNVRGQGYGLARYGDETFSELKTLVSKASASAYYVHPSAFQLHSILASTSQNLLETFQLFRAIDALSKLVQESPQFNQRVRSLIQERGLNLDNNLEKPGETSWGSYYEALVKLAAYLPAVCDALDFMGRDDSKRTDEKLTVLRAQWAFTEDMPFVLLLMRDVLAATNELSLALDRNDLDAEKFMILLKESKRQLLALRDEGWPSFLMEVDLLCTESDMPMPDMGEQYAHHRWSDDESPTSTNLEHYHIHVFVKVINDQLRELDKRFSKESSELVCLASCLNPRNLFQAFDKDKLIKFARFYPSEFPDTSIAALDLQLQVFITDVRSDARFHEMVRLSDLSVKMVGTGKNNMYPLVYLLLKLALILPGTAAIAKTASSTMKFIDSTMMKEPCNQWTSDCLLVFLEHDIFESITNDDVIASL</sequence>
<dbReference type="EMBL" id="CM027680">
    <property type="protein sequence ID" value="KAG0551034.1"/>
    <property type="molecule type" value="Genomic_DNA"/>
</dbReference>
<evidence type="ECO:0000256" key="1">
    <source>
        <dbReference type="SAM" id="MobiDB-lite"/>
    </source>
</evidence>
<proteinExistence type="predicted"/>
<dbReference type="PANTHER" id="PTHR11697:SF230">
    <property type="entry name" value="ZINC FINGER, MYM DOMAIN CONTAINING 1"/>
    <property type="match status" value="1"/>
</dbReference>
<evidence type="ECO:0000313" key="4">
    <source>
        <dbReference type="Proteomes" id="UP000807115"/>
    </source>
</evidence>
<dbReference type="InterPro" id="IPR025398">
    <property type="entry name" value="DUF4371"/>
</dbReference>
<dbReference type="AlphaFoldDB" id="A0A921V020"/>
<protein>
    <recommendedName>
        <fullName evidence="2">DUF4371 domain-containing protein</fullName>
    </recommendedName>
</protein>
<dbReference type="InterPro" id="IPR055298">
    <property type="entry name" value="AtLOH3-like"/>
</dbReference>
<evidence type="ECO:0000313" key="3">
    <source>
        <dbReference type="EMBL" id="KAG0551034.1"/>
    </source>
</evidence>
<feature type="compositionally biased region" description="Polar residues" evidence="1">
    <location>
        <begin position="1"/>
        <end position="11"/>
    </location>
</feature>